<dbReference type="Pfam" id="PF23966">
    <property type="entry name" value="DUF7294"/>
    <property type="match status" value="1"/>
</dbReference>
<dbReference type="Proteomes" id="UP000012039">
    <property type="component" value="Segment"/>
</dbReference>
<evidence type="ECO:0000313" key="1">
    <source>
        <dbReference type="EMBL" id="AGH26189.1"/>
    </source>
</evidence>
<organism evidence="1 2">
    <name type="scientific">Prochlorococcus phage MED4-213</name>
    <dbReference type="NCBI Taxonomy" id="889956"/>
    <lineage>
        <taxon>Viruses</taxon>
        <taxon>Duplodnaviria</taxon>
        <taxon>Heunggongvirae</taxon>
        <taxon>Uroviricota</taxon>
        <taxon>Caudoviricetes</taxon>
        <taxon>Eurybiavirus</taxon>
        <taxon>Eurybiavirus MED4213</taxon>
    </lineage>
</organism>
<keyword evidence="2" id="KW-1185">Reference proteome</keyword>
<proteinExistence type="predicted"/>
<gene>
    <name evidence="1" type="ORF">CPMG_00088</name>
</gene>
<reference evidence="1 2" key="1">
    <citation type="submission" date="2010-11" db="EMBL/GenBank/DDBJ databases">
        <title>The Genome Sequence of Cyanophage MED4-213.</title>
        <authorList>
            <consortium name="The Broad Institute Genome Sequencing Platform"/>
            <person name="Henn M.R."/>
            <person name="Sullivan M.S."/>
            <person name="Osburne M.S."/>
            <person name="Levin J."/>
            <person name="Malboeuf C."/>
            <person name="Casali M."/>
            <person name="Russ C."/>
            <person name="Lennon N."/>
            <person name="Chapman S.B."/>
            <person name="Erlich R."/>
            <person name="Young S.K."/>
            <person name="Yandava C."/>
            <person name="Zeng Q."/>
            <person name="Alvarado L."/>
            <person name="Anderson S."/>
            <person name="Berlin A."/>
            <person name="Chen Z."/>
            <person name="Freedman E."/>
            <person name="Gellesch M."/>
            <person name="Goldberg J."/>
            <person name="Green L."/>
            <person name="Griggs A."/>
            <person name="Gujja S."/>
            <person name="Heilman E.R."/>
            <person name="Heiman D."/>
            <person name="Hollinger A."/>
            <person name="Howarth C."/>
            <person name="Larson L."/>
            <person name="Mehta T."/>
            <person name="Pearson M."/>
            <person name="Roberts A."/>
            <person name="Ryan E."/>
            <person name="Saif S."/>
            <person name="Shea T."/>
            <person name="Shenoy N."/>
            <person name="Sisk P."/>
            <person name="Stolte C."/>
            <person name="Sykes S."/>
            <person name="White J."/>
            <person name="Yu Q."/>
            <person name="Coleman M.L."/>
            <person name="Huang K.H."/>
            <person name="Weigele P.R."/>
            <person name="DeFrancesco A.S."/>
            <person name="Kern S.E."/>
            <person name="Thompson L.R."/>
            <person name="Fu R."/>
            <person name="Hombeck B."/>
            <person name="Chisholm S.W."/>
            <person name="Haas B."/>
            <person name="Nusbaum C."/>
            <person name="Birren B."/>
        </authorList>
    </citation>
    <scope>NUCLEOTIDE SEQUENCE [LARGE SCALE GENOMIC DNA]</scope>
    <source>
        <strain evidence="1">MED4-213</strain>
    </source>
</reference>
<sequence>MLSLYNVLSILLMFYDEQETLEKVIVDIPSRTFTIVSDKGDTKKISCNPDQFMRVLEVVREMVPVTDVSYV</sequence>
<dbReference type="KEGG" id="vg:15010357"/>
<dbReference type="InterPro" id="IPR055718">
    <property type="entry name" value="DUF7294"/>
</dbReference>
<accession>M4QD92</accession>
<dbReference type="RefSeq" id="YP_007673834.1">
    <property type="nucleotide sequence ID" value="NC_020845.1"/>
</dbReference>
<dbReference type="EMBL" id="HQ634174">
    <property type="protein sequence ID" value="AGH26189.1"/>
    <property type="molecule type" value="Genomic_DNA"/>
</dbReference>
<protein>
    <submittedName>
        <fullName evidence="1">Uncharacterized protein</fullName>
    </submittedName>
</protein>
<name>M4QD92_9CAUD</name>
<dbReference type="GeneID" id="15010357"/>
<evidence type="ECO:0000313" key="2">
    <source>
        <dbReference type="Proteomes" id="UP000012039"/>
    </source>
</evidence>